<dbReference type="PROSITE" id="PS00028">
    <property type="entry name" value="ZINC_FINGER_C2H2_1"/>
    <property type="match status" value="4"/>
</dbReference>
<keyword evidence="7" id="KW-0805">Transcription regulation</keyword>
<organism evidence="12 13">
    <name type="scientific">Paramuricea clavata</name>
    <name type="common">Red gorgonian</name>
    <name type="synonym">Violescent sea-whip</name>
    <dbReference type="NCBI Taxonomy" id="317549"/>
    <lineage>
        <taxon>Eukaryota</taxon>
        <taxon>Metazoa</taxon>
        <taxon>Cnidaria</taxon>
        <taxon>Anthozoa</taxon>
        <taxon>Octocorallia</taxon>
        <taxon>Malacalcyonacea</taxon>
        <taxon>Plexauridae</taxon>
        <taxon>Paramuricea</taxon>
    </lineage>
</organism>
<dbReference type="GO" id="GO:0005634">
    <property type="term" value="C:nucleus"/>
    <property type="evidence" value="ECO:0007669"/>
    <property type="project" value="UniProtKB-SubCell"/>
</dbReference>
<comment type="similarity">
    <text evidence="2">Belongs to the krueppel C2H2-type zinc-finger protein family.</text>
</comment>
<feature type="compositionally biased region" description="Basic and acidic residues" evidence="11">
    <location>
        <begin position="191"/>
        <end position="200"/>
    </location>
</feature>
<evidence type="ECO:0000256" key="5">
    <source>
        <dbReference type="ARBA" id="ARBA00022771"/>
    </source>
</evidence>
<evidence type="ECO:0000256" key="4">
    <source>
        <dbReference type="ARBA" id="ARBA00022737"/>
    </source>
</evidence>
<dbReference type="InterPro" id="IPR013087">
    <property type="entry name" value="Znf_C2H2_type"/>
</dbReference>
<dbReference type="GO" id="GO:0008270">
    <property type="term" value="F:zinc ion binding"/>
    <property type="evidence" value="ECO:0007669"/>
    <property type="project" value="UniProtKB-KW"/>
</dbReference>
<dbReference type="InterPro" id="IPR050331">
    <property type="entry name" value="Zinc_finger"/>
</dbReference>
<evidence type="ECO:0000256" key="7">
    <source>
        <dbReference type="ARBA" id="ARBA00023015"/>
    </source>
</evidence>
<dbReference type="Pfam" id="PF00096">
    <property type="entry name" value="zf-C2H2"/>
    <property type="match status" value="4"/>
</dbReference>
<gene>
    <name evidence="12" type="ORF">PACLA_8A087566</name>
</gene>
<dbReference type="AlphaFoldDB" id="A0A7D9EZV0"/>
<evidence type="ECO:0000256" key="2">
    <source>
        <dbReference type="ARBA" id="ARBA00006991"/>
    </source>
</evidence>
<evidence type="ECO:0000256" key="1">
    <source>
        <dbReference type="ARBA" id="ARBA00004123"/>
    </source>
</evidence>
<dbReference type="GO" id="GO:0010468">
    <property type="term" value="P:regulation of gene expression"/>
    <property type="evidence" value="ECO:0007669"/>
    <property type="project" value="TreeGrafter"/>
</dbReference>
<dbReference type="InterPro" id="IPR036236">
    <property type="entry name" value="Znf_C2H2_sf"/>
</dbReference>
<evidence type="ECO:0000256" key="3">
    <source>
        <dbReference type="ARBA" id="ARBA00022723"/>
    </source>
</evidence>
<dbReference type="SMART" id="SM00355">
    <property type="entry name" value="ZnF_C2H2"/>
    <property type="match status" value="4"/>
</dbReference>
<dbReference type="FunFam" id="3.30.160.60:FF:000094">
    <property type="entry name" value="Zinc finger protein 605"/>
    <property type="match status" value="1"/>
</dbReference>
<keyword evidence="3" id="KW-0479">Metal-binding</keyword>
<keyword evidence="10" id="KW-0539">Nucleus</keyword>
<accession>A0A7D9EZV0</accession>
<dbReference type="PANTHER" id="PTHR16515">
    <property type="entry name" value="PR DOMAIN ZINC FINGER PROTEIN"/>
    <property type="match status" value="1"/>
</dbReference>
<feature type="compositionally biased region" description="Polar residues" evidence="11">
    <location>
        <begin position="201"/>
        <end position="213"/>
    </location>
</feature>
<protein>
    <submittedName>
        <fullName evidence="12">Zinc finger 577</fullName>
    </submittedName>
</protein>
<evidence type="ECO:0000256" key="11">
    <source>
        <dbReference type="SAM" id="MobiDB-lite"/>
    </source>
</evidence>
<feature type="compositionally biased region" description="Basic residues" evidence="11">
    <location>
        <begin position="176"/>
        <end position="190"/>
    </location>
</feature>
<keyword evidence="5" id="KW-0863">Zinc-finger</keyword>
<reference evidence="12" key="1">
    <citation type="submission" date="2020-04" db="EMBL/GenBank/DDBJ databases">
        <authorList>
            <person name="Alioto T."/>
            <person name="Alioto T."/>
            <person name="Gomez Garrido J."/>
        </authorList>
    </citation>
    <scope>NUCLEOTIDE SEQUENCE</scope>
    <source>
        <strain evidence="12">A484AB</strain>
    </source>
</reference>
<dbReference type="SUPFAM" id="SSF57667">
    <property type="entry name" value="beta-beta-alpha zinc fingers"/>
    <property type="match status" value="2"/>
</dbReference>
<keyword evidence="8" id="KW-0238">DNA-binding</keyword>
<sequence length="213" mass="25528">MAQQHRENIWRDQFMSELENDNVNRQLCDVAADEMFESWSSETQEQILAEWNFWRRDENPGHSCDECGKTFTRSSDLKRHTKRVHTGERAFSCNHCDKSFARKDMLKRHEKVHSKEKVYECHRCHKKFARKDKLNRHMKMHERRGAEREYTCNVCGEVFRNIFPLQAHQREVHQVGRGKRTKTPTRRTKRQRTDEPERPSTRVNEGASTVVNE</sequence>
<dbReference type="GO" id="GO:0003677">
    <property type="term" value="F:DNA binding"/>
    <property type="evidence" value="ECO:0007669"/>
    <property type="project" value="UniProtKB-KW"/>
</dbReference>
<keyword evidence="6" id="KW-0862">Zinc</keyword>
<dbReference type="PANTHER" id="PTHR16515:SF58">
    <property type="entry name" value="ZINC FINGER PROTEIN 22"/>
    <property type="match status" value="1"/>
</dbReference>
<feature type="non-terminal residue" evidence="12">
    <location>
        <position position="1"/>
    </location>
</feature>
<dbReference type="OrthoDB" id="6077919at2759"/>
<dbReference type="EMBL" id="CACRXK020010567">
    <property type="protein sequence ID" value="CAB4019648.1"/>
    <property type="molecule type" value="Genomic_DNA"/>
</dbReference>
<evidence type="ECO:0000313" key="12">
    <source>
        <dbReference type="EMBL" id="CAB4019648.1"/>
    </source>
</evidence>
<dbReference type="Gene3D" id="3.30.160.60">
    <property type="entry name" value="Classic Zinc Finger"/>
    <property type="match status" value="4"/>
</dbReference>
<evidence type="ECO:0000313" key="13">
    <source>
        <dbReference type="Proteomes" id="UP001152795"/>
    </source>
</evidence>
<keyword evidence="13" id="KW-1185">Reference proteome</keyword>
<dbReference type="FunFam" id="3.30.160.60:FF:002460">
    <property type="entry name" value="Zgc:174574"/>
    <property type="match status" value="1"/>
</dbReference>
<comment type="caution">
    <text evidence="12">The sequence shown here is derived from an EMBL/GenBank/DDBJ whole genome shotgun (WGS) entry which is preliminary data.</text>
</comment>
<keyword evidence="9" id="KW-0804">Transcription</keyword>
<dbReference type="Proteomes" id="UP001152795">
    <property type="component" value="Unassembled WGS sequence"/>
</dbReference>
<evidence type="ECO:0000256" key="6">
    <source>
        <dbReference type="ARBA" id="ARBA00022833"/>
    </source>
</evidence>
<keyword evidence="4" id="KW-0677">Repeat</keyword>
<dbReference type="PROSITE" id="PS50157">
    <property type="entry name" value="ZINC_FINGER_C2H2_2"/>
    <property type="match status" value="4"/>
</dbReference>
<name>A0A7D9EZV0_PARCT</name>
<proteinExistence type="inferred from homology"/>
<dbReference type="FunFam" id="3.30.160.60:FF:001156">
    <property type="entry name" value="Zinc finger protein 407"/>
    <property type="match status" value="1"/>
</dbReference>
<feature type="region of interest" description="Disordered" evidence="11">
    <location>
        <begin position="170"/>
        <end position="213"/>
    </location>
</feature>
<evidence type="ECO:0000256" key="9">
    <source>
        <dbReference type="ARBA" id="ARBA00023163"/>
    </source>
</evidence>
<evidence type="ECO:0000256" key="8">
    <source>
        <dbReference type="ARBA" id="ARBA00023125"/>
    </source>
</evidence>
<evidence type="ECO:0000256" key="10">
    <source>
        <dbReference type="ARBA" id="ARBA00023242"/>
    </source>
</evidence>
<comment type="subcellular location">
    <subcellularLocation>
        <location evidence="1">Nucleus</location>
    </subcellularLocation>
</comment>